<reference evidence="1" key="1">
    <citation type="submission" date="2021-01" db="EMBL/GenBank/DDBJ databases">
        <title>Novel species in genus Nocardioides.</title>
        <authorList>
            <person name="Zhang G."/>
        </authorList>
    </citation>
    <scope>NUCLEOTIDE SEQUENCE</scope>
    <source>
        <strain evidence="1">Zg-536</strain>
    </source>
</reference>
<dbReference type="EMBL" id="JAERTX010000013">
    <property type="protein sequence ID" value="MBM9461106.1"/>
    <property type="molecule type" value="Genomic_DNA"/>
</dbReference>
<dbReference type="Proteomes" id="UP000663791">
    <property type="component" value="Unassembled WGS sequence"/>
</dbReference>
<evidence type="ECO:0000313" key="2">
    <source>
        <dbReference type="Proteomes" id="UP000663791"/>
    </source>
</evidence>
<organism evidence="1 2">
    <name type="scientific">Nocardioides faecalis</name>
    <dbReference type="NCBI Taxonomy" id="2803858"/>
    <lineage>
        <taxon>Bacteria</taxon>
        <taxon>Bacillati</taxon>
        <taxon>Actinomycetota</taxon>
        <taxon>Actinomycetes</taxon>
        <taxon>Propionibacteriales</taxon>
        <taxon>Nocardioidaceae</taxon>
        <taxon>Nocardioides</taxon>
    </lineage>
</organism>
<dbReference type="AlphaFoldDB" id="A0A938YBT9"/>
<comment type="caution">
    <text evidence="1">The sequence shown here is derived from an EMBL/GenBank/DDBJ whole genome shotgun (WGS) entry which is preliminary data.</text>
</comment>
<proteinExistence type="predicted"/>
<protein>
    <submittedName>
        <fullName evidence="1">Uncharacterized protein</fullName>
    </submittedName>
</protein>
<accession>A0A938YBT9</accession>
<sequence>MRIARSTAAGIITGIVLLAVVVGFAVGLPEATGGKDLPKLPDRLDSRFVALSAVTPEDGGATSSAGAEQIKAFAASAQASEKKARKRLGELYGEAEVRSYLDLPATVAGNPQARPAQFSVTVVPGDAGLVIPSGPFEIDGAQTGAHYELTEIDGYLCSKLWSDPVDPMTGLPTGLEPSGDSYQVECRAERGGLTYDIYSSGLDPEETAHYLDLVLRRTA</sequence>
<keyword evidence="2" id="KW-1185">Reference proteome</keyword>
<name>A0A938YBT9_9ACTN</name>
<gene>
    <name evidence="1" type="ORF">JK386_14485</name>
</gene>
<evidence type="ECO:0000313" key="1">
    <source>
        <dbReference type="EMBL" id="MBM9461106.1"/>
    </source>
</evidence>
<dbReference type="RefSeq" id="WP_205292411.1">
    <property type="nucleotide sequence ID" value="NZ_CP074406.1"/>
</dbReference>